<dbReference type="AlphaFoldDB" id="A0AAV7LG96"/>
<feature type="compositionally biased region" description="Polar residues" evidence="1">
    <location>
        <begin position="51"/>
        <end position="61"/>
    </location>
</feature>
<dbReference type="EMBL" id="JANPWB010000015">
    <property type="protein sequence ID" value="KAJ1090007.1"/>
    <property type="molecule type" value="Genomic_DNA"/>
</dbReference>
<dbReference type="Proteomes" id="UP001066276">
    <property type="component" value="Chromosome 11"/>
</dbReference>
<reference evidence="2" key="1">
    <citation type="journal article" date="2022" name="bioRxiv">
        <title>Sequencing and chromosome-scale assembly of the giantPleurodeles waltlgenome.</title>
        <authorList>
            <person name="Brown T."/>
            <person name="Elewa A."/>
            <person name="Iarovenko S."/>
            <person name="Subramanian E."/>
            <person name="Araus A.J."/>
            <person name="Petzold A."/>
            <person name="Susuki M."/>
            <person name="Suzuki K.-i.T."/>
            <person name="Hayashi T."/>
            <person name="Toyoda A."/>
            <person name="Oliveira C."/>
            <person name="Osipova E."/>
            <person name="Leigh N.D."/>
            <person name="Simon A."/>
            <person name="Yun M.H."/>
        </authorList>
    </citation>
    <scope>NUCLEOTIDE SEQUENCE</scope>
    <source>
        <strain evidence="2">20211129_DDA</strain>
        <tissue evidence="2">Liver</tissue>
    </source>
</reference>
<gene>
    <name evidence="2" type="ORF">NDU88_003147</name>
</gene>
<feature type="compositionally biased region" description="Low complexity" evidence="1">
    <location>
        <begin position="1"/>
        <end position="14"/>
    </location>
</feature>
<evidence type="ECO:0000313" key="2">
    <source>
        <dbReference type="EMBL" id="KAJ1090007.1"/>
    </source>
</evidence>
<name>A0AAV7LG96_PLEWA</name>
<evidence type="ECO:0000313" key="3">
    <source>
        <dbReference type="Proteomes" id="UP001066276"/>
    </source>
</evidence>
<keyword evidence="3" id="KW-1185">Reference proteome</keyword>
<organism evidence="2 3">
    <name type="scientific">Pleurodeles waltl</name>
    <name type="common">Iberian ribbed newt</name>
    <dbReference type="NCBI Taxonomy" id="8319"/>
    <lineage>
        <taxon>Eukaryota</taxon>
        <taxon>Metazoa</taxon>
        <taxon>Chordata</taxon>
        <taxon>Craniata</taxon>
        <taxon>Vertebrata</taxon>
        <taxon>Euteleostomi</taxon>
        <taxon>Amphibia</taxon>
        <taxon>Batrachia</taxon>
        <taxon>Caudata</taxon>
        <taxon>Salamandroidea</taxon>
        <taxon>Salamandridae</taxon>
        <taxon>Pleurodelinae</taxon>
        <taxon>Pleurodeles</taxon>
    </lineage>
</organism>
<feature type="region of interest" description="Disordered" evidence="1">
    <location>
        <begin position="1"/>
        <end position="67"/>
    </location>
</feature>
<sequence length="140" mass="14911">MMSSTSTNAANSSSQTGAVSPPCRRTTLPQARKPPGTHRGCGGSAGDAALSATTSAENWSPSDLPAKEPWRPRKRCWWRVAEGAGVQRAGAEPSFLQWDPPSGLEAAKKNCDIGRRPVMTAWDSAWPQTAGAAGCEWYRP</sequence>
<proteinExistence type="predicted"/>
<protein>
    <submittedName>
        <fullName evidence="2">Uncharacterized protein</fullName>
    </submittedName>
</protein>
<evidence type="ECO:0000256" key="1">
    <source>
        <dbReference type="SAM" id="MobiDB-lite"/>
    </source>
</evidence>
<accession>A0AAV7LG96</accession>
<comment type="caution">
    <text evidence="2">The sequence shown here is derived from an EMBL/GenBank/DDBJ whole genome shotgun (WGS) entry which is preliminary data.</text>
</comment>